<dbReference type="InterPro" id="IPR013216">
    <property type="entry name" value="Methyltransf_11"/>
</dbReference>
<reference evidence="2" key="1">
    <citation type="submission" date="2019-08" db="EMBL/GenBank/DDBJ databases">
        <title>Reference gene set and small RNA set construction with multiple tissues from Davidia involucrata Baill.</title>
        <authorList>
            <person name="Yang H."/>
            <person name="Zhou C."/>
            <person name="Li G."/>
            <person name="Wang J."/>
            <person name="Gao P."/>
            <person name="Wang M."/>
            <person name="Wang R."/>
            <person name="Zhao Y."/>
        </authorList>
    </citation>
    <scope>NUCLEOTIDE SEQUENCE</scope>
    <source>
        <tissue evidence="2">Mixed with DoveR01_LX</tissue>
    </source>
</reference>
<dbReference type="PANTHER" id="PTHR44575">
    <property type="entry name" value="OS01G0589200 PROTEIN"/>
    <property type="match status" value="1"/>
</dbReference>
<feature type="domain" description="Methyltransferase type 11" evidence="1">
    <location>
        <begin position="92"/>
        <end position="187"/>
    </location>
</feature>
<dbReference type="EMBL" id="GHES01032306">
    <property type="protein sequence ID" value="MPA62865.1"/>
    <property type="molecule type" value="Transcribed_RNA"/>
</dbReference>
<dbReference type="SUPFAM" id="SSF53335">
    <property type="entry name" value="S-adenosyl-L-methionine-dependent methyltransferases"/>
    <property type="match status" value="1"/>
</dbReference>
<dbReference type="Pfam" id="PF08241">
    <property type="entry name" value="Methyltransf_11"/>
    <property type="match status" value="1"/>
</dbReference>
<protein>
    <recommendedName>
        <fullName evidence="1">Methyltransferase type 11 domain-containing protein</fullName>
    </recommendedName>
</protein>
<sequence>METMTMNPIGSKPTTIMTPRMKILEMNQWVELVPFLSQESNYPRIKERIEESEMAGLFDKQAEIYLDTRPNYPSEWYAMLVDRTTHHTLAWDVGTGNGQAALGVAEHYEQVIGTDVSEAQLKCAMPHPRVRYLHTPLSLSDDELVTLIGGEDSVDLVTVAQAVHWFDLPRFYSIVTRLLRKPGGIFAVWGYNDITVSPTFDPVMKRFHDTTLPFWDPNIQYIFDGYRTLPFPFESVDLGCEGKPLLLDIPKELSFDGFLGMLRSWSAVTTAKGKGIDLLSEGLVKEFESAWGGPKLVKSVFYKAFMLAGKVN</sequence>
<proteinExistence type="predicted"/>
<evidence type="ECO:0000313" key="2">
    <source>
        <dbReference type="EMBL" id="MPA62865.1"/>
    </source>
</evidence>
<dbReference type="FunFam" id="3.40.50.150:FF:000262">
    <property type="entry name" value="S-adenosyl-L-methionine-dependent methyltransferases superfamily protein"/>
    <property type="match status" value="1"/>
</dbReference>
<dbReference type="InterPro" id="IPR029063">
    <property type="entry name" value="SAM-dependent_MTases_sf"/>
</dbReference>
<dbReference type="GO" id="GO:0009820">
    <property type="term" value="P:alkaloid metabolic process"/>
    <property type="evidence" value="ECO:0007669"/>
    <property type="project" value="UniProtKB-KW"/>
</dbReference>
<organism evidence="2">
    <name type="scientific">Davidia involucrata</name>
    <name type="common">Dove tree</name>
    <dbReference type="NCBI Taxonomy" id="16924"/>
    <lineage>
        <taxon>Eukaryota</taxon>
        <taxon>Viridiplantae</taxon>
        <taxon>Streptophyta</taxon>
        <taxon>Embryophyta</taxon>
        <taxon>Tracheophyta</taxon>
        <taxon>Spermatophyta</taxon>
        <taxon>Magnoliopsida</taxon>
        <taxon>eudicotyledons</taxon>
        <taxon>Gunneridae</taxon>
        <taxon>Pentapetalae</taxon>
        <taxon>asterids</taxon>
        <taxon>Cornales</taxon>
        <taxon>Nyssaceae</taxon>
        <taxon>Davidia</taxon>
    </lineage>
</organism>
<dbReference type="Gene3D" id="3.40.50.150">
    <property type="entry name" value="Vaccinia Virus protein VP39"/>
    <property type="match status" value="1"/>
</dbReference>
<name>A0A5B7B2P0_DAVIN</name>
<accession>A0A5B7B2P0</accession>
<gene>
    <name evidence="2" type="ORF">Din_032306</name>
</gene>
<dbReference type="PANTHER" id="PTHR44575:SF2">
    <property type="entry name" value="OS01G0589200 PROTEIN"/>
    <property type="match status" value="1"/>
</dbReference>
<dbReference type="GO" id="GO:0008757">
    <property type="term" value="F:S-adenosylmethionine-dependent methyltransferase activity"/>
    <property type="evidence" value="ECO:0007669"/>
    <property type="project" value="InterPro"/>
</dbReference>
<dbReference type="CDD" id="cd02440">
    <property type="entry name" value="AdoMet_MTases"/>
    <property type="match status" value="1"/>
</dbReference>
<dbReference type="AlphaFoldDB" id="A0A5B7B2P0"/>
<evidence type="ECO:0000259" key="1">
    <source>
        <dbReference type="Pfam" id="PF08241"/>
    </source>
</evidence>